<name>A0A133VD55_9EURY</name>
<dbReference type="GO" id="GO:0005524">
    <property type="term" value="F:ATP binding"/>
    <property type="evidence" value="ECO:0007669"/>
    <property type="project" value="UniProtKB-KW"/>
</dbReference>
<reference evidence="4 5" key="1">
    <citation type="journal article" date="2016" name="Sci. Rep.">
        <title>Metabolic traits of an uncultured archaeal lineage -MSBL1- from brine pools of the Red Sea.</title>
        <authorList>
            <person name="Mwirichia R."/>
            <person name="Alam I."/>
            <person name="Rashid M."/>
            <person name="Vinu M."/>
            <person name="Ba-Alawi W."/>
            <person name="Anthony Kamau A."/>
            <person name="Kamanda Ngugi D."/>
            <person name="Goker M."/>
            <person name="Klenk H.P."/>
            <person name="Bajic V."/>
            <person name="Stingl U."/>
        </authorList>
    </citation>
    <scope>NUCLEOTIDE SEQUENCE [LARGE SCALE GENOMIC DNA]</scope>
    <source>
        <strain evidence="4">SCGC-AAA382A03</strain>
    </source>
</reference>
<dbReference type="InterPro" id="IPR010624">
    <property type="entry name" value="KaiC_dom"/>
</dbReference>
<feature type="domain" description="KaiC" evidence="3">
    <location>
        <begin position="1"/>
        <end position="212"/>
    </location>
</feature>
<gene>
    <name evidence="4" type="ORF">AKJ49_02165</name>
</gene>
<keyword evidence="1" id="KW-0547">Nucleotide-binding</keyword>
<evidence type="ECO:0000313" key="5">
    <source>
        <dbReference type="Proteomes" id="UP000070549"/>
    </source>
</evidence>
<dbReference type="AlphaFoldDB" id="A0A133VD55"/>
<comment type="caution">
    <text evidence="4">The sequence shown here is derived from an EMBL/GenBank/DDBJ whole genome shotgun (WGS) entry which is preliminary data.</text>
</comment>
<dbReference type="InterPro" id="IPR027417">
    <property type="entry name" value="P-loop_NTPase"/>
</dbReference>
<evidence type="ECO:0000313" key="4">
    <source>
        <dbReference type="EMBL" id="KXB04370.1"/>
    </source>
</evidence>
<sequence>MKIDMGIPNLNKLTSDGVPRGNMILISGDYGTGKTIFSLQFLAKGVKEWGEPGIFISFIDGRKTLLRDAKTFNWQLKRFENESNIKILGGYPERLEGFSEKAAINGEKLIEEIIKKAKEAEAERMAIDGLKQFSNKFKDDKTFKAGIAKLRNALAEQNCTTILTSKPDFGIEEIVDGVIILHYEGQLEKTRAIEIRKMRRTEHTDRVCPFEI</sequence>
<dbReference type="PANTHER" id="PTHR43637:SF2">
    <property type="entry name" value="PROTEIN GVPD 1"/>
    <property type="match status" value="1"/>
</dbReference>
<dbReference type="Proteomes" id="UP000070549">
    <property type="component" value="Unassembled WGS sequence"/>
</dbReference>
<dbReference type="EMBL" id="LHYC01000070">
    <property type="protein sequence ID" value="KXB04370.1"/>
    <property type="molecule type" value="Genomic_DNA"/>
</dbReference>
<dbReference type="InterPro" id="IPR014774">
    <property type="entry name" value="KaiC-like_dom"/>
</dbReference>
<evidence type="ECO:0000256" key="1">
    <source>
        <dbReference type="ARBA" id="ARBA00022741"/>
    </source>
</evidence>
<proteinExistence type="predicted"/>
<protein>
    <recommendedName>
        <fullName evidence="3">KaiC domain-containing protein</fullName>
    </recommendedName>
</protein>
<dbReference type="PATRIC" id="fig|1698278.3.peg.473"/>
<keyword evidence="2" id="KW-0067">ATP-binding</keyword>
<dbReference type="Pfam" id="PF06745">
    <property type="entry name" value="ATPase"/>
    <property type="match status" value="1"/>
</dbReference>
<evidence type="ECO:0000256" key="2">
    <source>
        <dbReference type="ARBA" id="ARBA00022840"/>
    </source>
</evidence>
<evidence type="ECO:0000259" key="3">
    <source>
        <dbReference type="PROSITE" id="PS51146"/>
    </source>
</evidence>
<dbReference type="Gene3D" id="3.40.50.300">
    <property type="entry name" value="P-loop containing nucleotide triphosphate hydrolases"/>
    <property type="match status" value="1"/>
</dbReference>
<dbReference type="PANTHER" id="PTHR43637">
    <property type="entry name" value="UPF0273 PROTEIN TM_0370"/>
    <property type="match status" value="1"/>
</dbReference>
<dbReference type="SUPFAM" id="SSF52540">
    <property type="entry name" value="P-loop containing nucleoside triphosphate hydrolases"/>
    <property type="match status" value="1"/>
</dbReference>
<dbReference type="PROSITE" id="PS51146">
    <property type="entry name" value="KAIC"/>
    <property type="match status" value="1"/>
</dbReference>
<accession>A0A133VD55</accession>
<keyword evidence="5" id="KW-1185">Reference proteome</keyword>
<organism evidence="4 5">
    <name type="scientific">candidate division MSBL1 archaeon SCGC-AAA382A03</name>
    <dbReference type="NCBI Taxonomy" id="1698278"/>
    <lineage>
        <taxon>Archaea</taxon>
        <taxon>Methanobacteriati</taxon>
        <taxon>Methanobacteriota</taxon>
        <taxon>candidate division MSBL1</taxon>
    </lineage>
</organism>